<evidence type="ECO:0000256" key="8">
    <source>
        <dbReference type="SAM" id="Phobius"/>
    </source>
</evidence>
<comment type="caution">
    <text evidence="10">The sequence shown here is derived from an EMBL/GenBank/DDBJ whole genome shotgun (WGS) entry which is preliminary data.</text>
</comment>
<dbReference type="STRING" id="56857.A0A200RBI8"/>
<organism evidence="10 11">
    <name type="scientific">Macleaya cordata</name>
    <name type="common">Five-seeded plume-poppy</name>
    <name type="synonym">Bocconia cordata</name>
    <dbReference type="NCBI Taxonomy" id="56857"/>
    <lineage>
        <taxon>Eukaryota</taxon>
        <taxon>Viridiplantae</taxon>
        <taxon>Streptophyta</taxon>
        <taxon>Embryophyta</taxon>
        <taxon>Tracheophyta</taxon>
        <taxon>Spermatophyta</taxon>
        <taxon>Magnoliopsida</taxon>
        <taxon>Ranunculales</taxon>
        <taxon>Papaveraceae</taxon>
        <taxon>Papaveroideae</taxon>
        <taxon>Macleaya</taxon>
    </lineage>
</organism>
<keyword evidence="1 7" id="KW-0723">Serine/threonine-protein kinase</keyword>
<keyword evidence="8" id="KW-0812">Transmembrane</keyword>
<gene>
    <name evidence="10" type="ORF">BVC80_1665g36</name>
</gene>
<dbReference type="GO" id="GO:0005524">
    <property type="term" value="F:ATP binding"/>
    <property type="evidence" value="ECO:0007669"/>
    <property type="project" value="UniProtKB-UniRule"/>
</dbReference>
<keyword evidence="4 10" id="KW-0418">Kinase</keyword>
<comment type="similarity">
    <text evidence="7">Belongs to the protein kinase superfamily.</text>
</comment>
<dbReference type="PANTHER" id="PTHR47989">
    <property type="entry name" value="OS01G0750732 PROTEIN"/>
    <property type="match status" value="1"/>
</dbReference>
<keyword evidence="5 6" id="KW-0067">ATP-binding</keyword>
<name>A0A200RBI8_MACCD</name>
<evidence type="ECO:0000313" key="11">
    <source>
        <dbReference type="Proteomes" id="UP000195402"/>
    </source>
</evidence>
<dbReference type="Proteomes" id="UP000195402">
    <property type="component" value="Unassembled WGS sequence"/>
</dbReference>
<dbReference type="AlphaFoldDB" id="A0A200RBI8"/>
<dbReference type="PROSITE" id="PS00107">
    <property type="entry name" value="PROTEIN_KINASE_ATP"/>
    <property type="match status" value="1"/>
</dbReference>
<evidence type="ECO:0000313" key="10">
    <source>
        <dbReference type="EMBL" id="OVA20074.1"/>
    </source>
</evidence>
<dbReference type="InterPro" id="IPR001245">
    <property type="entry name" value="Ser-Thr/Tyr_kinase_cat_dom"/>
</dbReference>
<dbReference type="SUPFAM" id="SSF56112">
    <property type="entry name" value="Protein kinase-like (PK-like)"/>
    <property type="match status" value="1"/>
</dbReference>
<dbReference type="PROSITE" id="PS50011">
    <property type="entry name" value="PROTEIN_KINASE_DOM"/>
    <property type="match status" value="1"/>
</dbReference>
<dbReference type="InterPro" id="IPR000719">
    <property type="entry name" value="Prot_kinase_dom"/>
</dbReference>
<protein>
    <submittedName>
        <fullName evidence="10">Protein kinase domain</fullName>
    </submittedName>
</protein>
<evidence type="ECO:0000256" key="4">
    <source>
        <dbReference type="ARBA" id="ARBA00022777"/>
    </source>
</evidence>
<dbReference type="Gene3D" id="3.30.200.20">
    <property type="entry name" value="Phosphorylase Kinase, domain 1"/>
    <property type="match status" value="1"/>
</dbReference>
<evidence type="ECO:0000256" key="3">
    <source>
        <dbReference type="ARBA" id="ARBA00022741"/>
    </source>
</evidence>
<feature type="domain" description="Protein kinase" evidence="9">
    <location>
        <begin position="153"/>
        <end position="432"/>
    </location>
</feature>
<dbReference type="InParanoid" id="A0A200RBI8"/>
<evidence type="ECO:0000256" key="1">
    <source>
        <dbReference type="ARBA" id="ARBA00022527"/>
    </source>
</evidence>
<dbReference type="FunFam" id="3.30.200.20:FF:000178">
    <property type="entry name" value="serine/threonine-protein kinase PBS1-like"/>
    <property type="match status" value="1"/>
</dbReference>
<evidence type="ECO:0000259" key="9">
    <source>
        <dbReference type="PROSITE" id="PS50011"/>
    </source>
</evidence>
<dbReference type="PANTHER" id="PTHR47989:SF2">
    <property type="entry name" value="SERINE_THREONINE-PROTEIN KINASE PBL7-RELATED"/>
    <property type="match status" value="1"/>
</dbReference>
<accession>A0A200RBI8</accession>
<proteinExistence type="inferred from homology"/>
<keyword evidence="11" id="KW-1185">Reference proteome</keyword>
<dbReference type="InterPro" id="IPR011009">
    <property type="entry name" value="Kinase-like_dom_sf"/>
</dbReference>
<dbReference type="GO" id="GO:0004674">
    <property type="term" value="F:protein serine/threonine kinase activity"/>
    <property type="evidence" value="ECO:0007669"/>
    <property type="project" value="UniProtKB-KW"/>
</dbReference>
<dbReference type="Pfam" id="PF07714">
    <property type="entry name" value="PK_Tyr_Ser-Thr"/>
    <property type="match status" value="1"/>
</dbReference>
<feature type="binding site" evidence="6">
    <location>
        <position position="182"/>
    </location>
    <ligand>
        <name>ATP</name>
        <dbReference type="ChEBI" id="CHEBI:30616"/>
    </ligand>
</feature>
<keyword evidence="8" id="KW-1133">Transmembrane helix</keyword>
<keyword evidence="3 6" id="KW-0547">Nucleotide-binding</keyword>
<keyword evidence="2" id="KW-0808">Transferase</keyword>
<dbReference type="Gene3D" id="1.10.510.10">
    <property type="entry name" value="Transferase(Phosphotransferase) domain 1"/>
    <property type="match status" value="1"/>
</dbReference>
<evidence type="ECO:0000256" key="6">
    <source>
        <dbReference type="PROSITE-ProRule" id="PRU10141"/>
    </source>
</evidence>
<dbReference type="PROSITE" id="PS00108">
    <property type="entry name" value="PROTEIN_KINASE_ST"/>
    <property type="match status" value="1"/>
</dbReference>
<dbReference type="OMA" id="HLACKES"/>
<feature type="transmembrane region" description="Helical" evidence="8">
    <location>
        <begin position="47"/>
        <end position="72"/>
    </location>
</feature>
<dbReference type="FunCoup" id="A0A200RBI8">
    <property type="interactions" value="72"/>
</dbReference>
<dbReference type="InterPro" id="IPR008271">
    <property type="entry name" value="Ser/Thr_kinase_AS"/>
</dbReference>
<evidence type="ECO:0000256" key="2">
    <source>
        <dbReference type="ARBA" id="ARBA00022679"/>
    </source>
</evidence>
<dbReference type="EMBL" id="MVGT01000148">
    <property type="protein sequence ID" value="OVA20074.1"/>
    <property type="molecule type" value="Genomic_DNA"/>
</dbReference>
<dbReference type="OrthoDB" id="4062651at2759"/>
<evidence type="ECO:0000256" key="5">
    <source>
        <dbReference type="ARBA" id="ARBA00022840"/>
    </source>
</evidence>
<dbReference type="InterPro" id="IPR017441">
    <property type="entry name" value="Protein_kinase_ATP_BS"/>
</dbReference>
<keyword evidence="8" id="KW-0472">Membrane</keyword>
<sequence length="455" mass="51011">MGTRPDVTRKKSLDLVTKDQFFHYHYHHHHHQYSHPQSHHQHHGIRALNLIIIISLISIFLLFAVFLIILLLRRLKSAKANGLSKSSSNNSNNNKNDKLRKFSTDSTTITFNASPDVKNRCIYGGSLGRIPTSRFIGVQVFTYKEIESATNSFSEANVIGKGRFGVVYRGILSNGTVAAIKKLDREGKQGGEREFRIQVDLLSRLHSSYLVELLGYCADQQHRILVFEFMPNGSLQQHLHPSHKQHQPLNWGTRLRIALDCARALEFLHENAVPSIIHRDFKCTNIVLDHNFRAKVSDLGLAKTVSDKINGQISMPVIGTTTGYLAPEYASTGKLSTKADVYSYGVVLLELITGRIPVDTIRPTGEHILVSWALPRLTNREKVIEMVDPALQGQFSKKELIQVAAIAAVCVQQEADYRPLMTDVVQSLVPLVKSLSTSCPSNSFRFNSRTVSPRS</sequence>
<evidence type="ECO:0000256" key="7">
    <source>
        <dbReference type="RuleBase" id="RU000304"/>
    </source>
</evidence>
<dbReference type="CDD" id="cd14066">
    <property type="entry name" value="STKc_IRAK"/>
    <property type="match status" value="1"/>
</dbReference>
<reference evidence="10 11" key="1">
    <citation type="journal article" date="2017" name="Mol. Plant">
        <title>The Genome of Medicinal Plant Macleaya cordata Provides New Insights into Benzylisoquinoline Alkaloids Metabolism.</title>
        <authorList>
            <person name="Liu X."/>
            <person name="Liu Y."/>
            <person name="Huang P."/>
            <person name="Ma Y."/>
            <person name="Qing Z."/>
            <person name="Tang Q."/>
            <person name="Cao H."/>
            <person name="Cheng P."/>
            <person name="Zheng Y."/>
            <person name="Yuan Z."/>
            <person name="Zhou Y."/>
            <person name="Liu J."/>
            <person name="Tang Z."/>
            <person name="Zhuo Y."/>
            <person name="Zhang Y."/>
            <person name="Yu L."/>
            <person name="Huang J."/>
            <person name="Yang P."/>
            <person name="Peng Q."/>
            <person name="Zhang J."/>
            <person name="Jiang W."/>
            <person name="Zhang Z."/>
            <person name="Lin K."/>
            <person name="Ro D.K."/>
            <person name="Chen X."/>
            <person name="Xiong X."/>
            <person name="Shang Y."/>
            <person name="Huang S."/>
            <person name="Zeng J."/>
        </authorList>
    </citation>
    <scope>NUCLEOTIDE SEQUENCE [LARGE SCALE GENOMIC DNA]</scope>
    <source>
        <strain evidence="11">cv. BLH2017</strain>
        <tissue evidence="10">Root</tissue>
    </source>
</reference>
<dbReference type="FunFam" id="1.10.510.10:FF:000051">
    <property type="entry name" value="Receptor-like serine/threonine-protein kinase ALE2"/>
    <property type="match status" value="1"/>
</dbReference>